<dbReference type="GO" id="GO:0016787">
    <property type="term" value="F:hydrolase activity"/>
    <property type="evidence" value="ECO:0007669"/>
    <property type="project" value="InterPro"/>
</dbReference>
<organism evidence="2">
    <name type="scientific">uncultured haloarchaeon</name>
    <dbReference type="NCBI Taxonomy" id="160804"/>
    <lineage>
        <taxon>Archaea</taxon>
        <taxon>Methanobacteriati</taxon>
        <taxon>Methanobacteriota</taxon>
        <taxon>Stenosarchaea group</taxon>
        <taxon>Halobacteria</taxon>
        <taxon>Halobacteriales</taxon>
        <taxon>Halobacteriaceae</taxon>
        <taxon>environmental samples</taxon>
    </lineage>
</organism>
<evidence type="ECO:0000259" key="1">
    <source>
        <dbReference type="SMART" id="SM01001"/>
    </source>
</evidence>
<dbReference type="InterPro" id="IPR000031">
    <property type="entry name" value="PurE_dom"/>
</dbReference>
<dbReference type="GO" id="GO:0006189">
    <property type="term" value="P:'de novo' IMP biosynthetic process"/>
    <property type="evidence" value="ECO:0007669"/>
    <property type="project" value="InterPro"/>
</dbReference>
<dbReference type="EMBL" id="EF583994">
    <property type="protein sequence ID" value="ABQ75989.1"/>
    <property type="molecule type" value="Genomic_DNA"/>
</dbReference>
<dbReference type="AlphaFoldDB" id="A5YSN2"/>
<dbReference type="PANTHER" id="PTHR43064">
    <property type="entry name" value="PHOSPHORIBOSYLAMINOIMIDAZOLE CARBOXYLASE-RELATED"/>
    <property type="match status" value="1"/>
</dbReference>
<dbReference type="NCBIfam" id="NF033503">
    <property type="entry name" value="LarB"/>
    <property type="match status" value="1"/>
</dbReference>
<sequence length="249" mass="25702">MTDDDAAVDDVLEALAGSEIGLQEAKRQLKGVHQIDEFARVDARQGERTGIPEVVEAERKSDEQTIDIGRELLSTTGRAIVTGVSDAVREELTGAAATTQFYQRSQTFVGHTSGFERPDSDGTVGVVTAGTSDISVAEQAVALSEEMGCAVEKLYDVGVSGIHRLLAERETLADCDCVIVAAGREGALATVVAGMVSAPVIGLPVGTGSGYAGDGEAALLGMLQSCTYLTVVNIDAGFVAGGQAALIAR</sequence>
<dbReference type="SMART" id="SM01001">
    <property type="entry name" value="AIRC"/>
    <property type="match status" value="1"/>
</dbReference>
<protein>
    <submittedName>
        <fullName evidence="2">NCAIR mutase (PurE)-related protein</fullName>
    </submittedName>
</protein>
<dbReference type="InterPro" id="IPR039476">
    <property type="entry name" value="P2CMN_synthase_LarB"/>
</dbReference>
<feature type="domain" description="PurE" evidence="1">
    <location>
        <begin position="122"/>
        <end position="249"/>
    </location>
</feature>
<name>A5YSN2_9EURY</name>
<proteinExistence type="predicted"/>
<evidence type="ECO:0000313" key="2">
    <source>
        <dbReference type="EMBL" id="ABQ75989.1"/>
    </source>
</evidence>
<reference evidence="2" key="1">
    <citation type="journal article" date="2007" name="ISME J.">
        <title>Genomic plasticity in prokaryotes: the case of the square haloarchaeon.</title>
        <authorList>
            <person name="Cuadros-Orellana S."/>
            <person name="Martin-Cuadrado A.B."/>
            <person name="Legault B."/>
            <person name="D'Auria G."/>
            <person name="Zhaxybayeva O."/>
            <person name="Papke R.T."/>
            <person name="Rodriguez-Valera F."/>
        </authorList>
    </citation>
    <scope>NUCLEOTIDE SEQUENCE</scope>
</reference>
<dbReference type="Pfam" id="PF00731">
    <property type="entry name" value="AIRC"/>
    <property type="match status" value="1"/>
</dbReference>
<dbReference type="PANTHER" id="PTHR43064:SF1">
    <property type="entry name" value="SLL1489 PROTEIN"/>
    <property type="match status" value="1"/>
</dbReference>
<dbReference type="SUPFAM" id="SSF52255">
    <property type="entry name" value="N5-CAIR mutase (phosphoribosylaminoimidazole carboxylase, PurE)"/>
    <property type="match status" value="1"/>
</dbReference>
<accession>A5YSN2</accession>
<dbReference type="Gene3D" id="3.40.50.1970">
    <property type="match status" value="1"/>
</dbReference>